<keyword evidence="1" id="KW-0812">Transmembrane</keyword>
<feature type="transmembrane region" description="Helical" evidence="1">
    <location>
        <begin position="181"/>
        <end position="198"/>
    </location>
</feature>
<proteinExistence type="predicted"/>
<sequence length="306" mass="34974">MENITKFVSELKNKKLNKVRTAEKLLNLGFSAKEIKDELNVSKEINTNKILGFALIIISIVIYFYSKLHYINFFKSGYFSEAHLLTLNERILKPTLVFSLIILGVNLIFNRLSINKSVKAIFIVILGVYSISVLSYNAIIFPFIFGIIALILISFVKLPNKQMSIEMGEIFPYLNKKWKGSSIYIFIIFGAVLIYNPYAEHLFVKSNINSFSTNLDSANTFLFYLQKFLFYGGLIIAFLLSFDFSKFKISLYILILFSIITIVIRIFQDLKYLDGLSFNSLSSGSVFLIISAITFLVKNKTFANTL</sequence>
<feature type="transmembrane region" description="Helical" evidence="1">
    <location>
        <begin position="221"/>
        <end position="242"/>
    </location>
</feature>
<feature type="transmembrane region" description="Helical" evidence="1">
    <location>
        <begin position="117"/>
        <end position="134"/>
    </location>
</feature>
<feature type="transmembrane region" description="Helical" evidence="1">
    <location>
        <begin position="280"/>
        <end position="297"/>
    </location>
</feature>
<keyword evidence="1" id="KW-1133">Transmembrane helix</keyword>
<feature type="transmembrane region" description="Helical" evidence="1">
    <location>
        <begin position="50"/>
        <end position="71"/>
    </location>
</feature>
<feature type="transmembrane region" description="Helical" evidence="1">
    <location>
        <begin position="91"/>
        <end position="110"/>
    </location>
</feature>
<name>A0A9X0YPQ2_9FLAO</name>
<reference evidence="2" key="1">
    <citation type="submission" date="2021-03" db="EMBL/GenBank/DDBJ databases">
        <title>Genomic Encyclopedia of Type Strains, Phase IV (KMG-IV): sequencing the most valuable type-strain genomes for metagenomic binning, comparative biology and taxonomic classification.</title>
        <authorList>
            <person name="Goeker M."/>
        </authorList>
    </citation>
    <scope>NUCLEOTIDE SEQUENCE</scope>
    <source>
        <strain evidence="2">DSM 15523</strain>
    </source>
</reference>
<feature type="transmembrane region" description="Helical" evidence="1">
    <location>
        <begin position="140"/>
        <end position="160"/>
    </location>
</feature>
<evidence type="ECO:0000256" key="1">
    <source>
        <dbReference type="SAM" id="Phobius"/>
    </source>
</evidence>
<organism evidence="2 3">
    <name type="scientific">Formosa algae</name>
    <dbReference type="NCBI Taxonomy" id="225843"/>
    <lineage>
        <taxon>Bacteria</taxon>
        <taxon>Pseudomonadati</taxon>
        <taxon>Bacteroidota</taxon>
        <taxon>Flavobacteriia</taxon>
        <taxon>Flavobacteriales</taxon>
        <taxon>Flavobacteriaceae</taxon>
        <taxon>Formosa</taxon>
    </lineage>
</organism>
<comment type="caution">
    <text evidence="2">The sequence shown here is derived from an EMBL/GenBank/DDBJ whole genome shotgun (WGS) entry which is preliminary data.</text>
</comment>
<gene>
    <name evidence="2" type="ORF">J2Z56_002674</name>
</gene>
<protein>
    <submittedName>
        <fullName evidence="2">Uncharacterized protein</fullName>
    </submittedName>
</protein>
<feature type="transmembrane region" description="Helical" evidence="1">
    <location>
        <begin position="249"/>
        <end position="268"/>
    </location>
</feature>
<keyword evidence="1" id="KW-0472">Membrane</keyword>
<dbReference type="AlphaFoldDB" id="A0A9X0YPQ2"/>
<dbReference type="Proteomes" id="UP001138672">
    <property type="component" value="Unassembled WGS sequence"/>
</dbReference>
<accession>A0A9X0YPQ2</accession>
<dbReference type="EMBL" id="JAGGJQ010000008">
    <property type="protein sequence ID" value="MBP1840743.1"/>
    <property type="molecule type" value="Genomic_DNA"/>
</dbReference>
<evidence type="ECO:0000313" key="2">
    <source>
        <dbReference type="EMBL" id="MBP1840743.1"/>
    </source>
</evidence>
<evidence type="ECO:0000313" key="3">
    <source>
        <dbReference type="Proteomes" id="UP001138672"/>
    </source>
</evidence>